<sequence>MRFCGGEKKKVSKDLLQKTAVSEVKSFIDRELNDQSSRIIKAMRSISKQANATNNSRGAQLNAQLLQRCMDELNNLSYHAASPQSISMKIKSATTVCLFAKYKGMASGSLLSGATIAAMIQTFGLPHFWLVTVPWAGSMAASKKYRQELEKIWKQLIQDFIINGRQVIVDIIKEEVSKQTQIASNELQREISRSKKELDKLRYHQSVLEEFTAALEDLQHKIQDNKQHREQSIHHEQINATTLPKHE</sequence>
<keyword evidence="3" id="KW-1185">Reference proteome</keyword>
<evidence type="ECO:0000313" key="3">
    <source>
        <dbReference type="Proteomes" id="UP000023152"/>
    </source>
</evidence>
<feature type="compositionally biased region" description="Basic and acidic residues" evidence="1">
    <location>
        <begin position="223"/>
        <end position="237"/>
    </location>
</feature>
<gene>
    <name evidence="2" type="ORF">RFI_08370</name>
</gene>
<evidence type="ECO:0000256" key="1">
    <source>
        <dbReference type="SAM" id="MobiDB-lite"/>
    </source>
</evidence>
<reference evidence="2 3" key="1">
    <citation type="journal article" date="2013" name="Curr. Biol.">
        <title>The Genome of the Foraminiferan Reticulomyxa filosa.</title>
        <authorList>
            <person name="Glockner G."/>
            <person name="Hulsmann N."/>
            <person name="Schleicher M."/>
            <person name="Noegel A.A."/>
            <person name="Eichinger L."/>
            <person name="Gallinger C."/>
            <person name="Pawlowski J."/>
            <person name="Sierra R."/>
            <person name="Euteneuer U."/>
            <person name="Pillet L."/>
            <person name="Moustafa A."/>
            <person name="Platzer M."/>
            <person name="Groth M."/>
            <person name="Szafranski K."/>
            <person name="Schliwa M."/>
        </authorList>
    </citation>
    <scope>NUCLEOTIDE SEQUENCE [LARGE SCALE GENOMIC DNA]</scope>
</reference>
<organism evidence="2 3">
    <name type="scientific">Reticulomyxa filosa</name>
    <dbReference type="NCBI Taxonomy" id="46433"/>
    <lineage>
        <taxon>Eukaryota</taxon>
        <taxon>Sar</taxon>
        <taxon>Rhizaria</taxon>
        <taxon>Retaria</taxon>
        <taxon>Foraminifera</taxon>
        <taxon>Monothalamids</taxon>
        <taxon>Reticulomyxidae</taxon>
        <taxon>Reticulomyxa</taxon>
    </lineage>
</organism>
<dbReference type="Proteomes" id="UP000023152">
    <property type="component" value="Unassembled WGS sequence"/>
</dbReference>
<comment type="caution">
    <text evidence="2">The sequence shown here is derived from an EMBL/GenBank/DDBJ whole genome shotgun (WGS) entry which is preliminary data.</text>
</comment>
<name>X6NR19_RETFI</name>
<feature type="region of interest" description="Disordered" evidence="1">
    <location>
        <begin position="223"/>
        <end position="247"/>
    </location>
</feature>
<protein>
    <submittedName>
        <fullName evidence="2">Uncharacterized protein</fullName>
    </submittedName>
</protein>
<dbReference type="EMBL" id="ASPP01006490">
    <property type="protein sequence ID" value="ETO28755.1"/>
    <property type="molecule type" value="Genomic_DNA"/>
</dbReference>
<proteinExistence type="predicted"/>
<dbReference type="AlphaFoldDB" id="X6NR19"/>
<accession>X6NR19</accession>
<evidence type="ECO:0000313" key="2">
    <source>
        <dbReference type="EMBL" id="ETO28755.1"/>
    </source>
</evidence>
<feature type="compositionally biased region" description="Polar residues" evidence="1">
    <location>
        <begin position="238"/>
        <end position="247"/>
    </location>
</feature>